<feature type="domain" description="FAD-binding" evidence="5">
    <location>
        <begin position="15"/>
        <end position="90"/>
    </location>
</feature>
<dbReference type="PANTHER" id="PTHR47356">
    <property type="entry name" value="FAD-DEPENDENT MONOOXYGENASE ASQG-RELATED"/>
    <property type="match status" value="1"/>
</dbReference>
<dbReference type="SUPFAM" id="SSF51905">
    <property type="entry name" value="FAD/NAD(P)-binding domain"/>
    <property type="match status" value="1"/>
</dbReference>
<dbReference type="AlphaFoldDB" id="K2RAA7"/>
<protein>
    <submittedName>
        <fullName evidence="6">Monooxygenase FAD-binding protein</fullName>
    </submittedName>
</protein>
<keyword evidence="6" id="KW-0503">Monooxygenase</keyword>
<dbReference type="GO" id="GO:0004497">
    <property type="term" value="F:monooxygenase activity"/>
    <property type="evidence" value="ECO:0007669"/>
    <property type="project" value="UniProtKB-KW"/>
</dbReference>
<dbReference type="InterPro" id="IPR036188">
    <property type="entry name" value="FAD/NAD-bd_sf"/>
</dbReference>
<keyword evidence="2" id="KW-0285">Flavoprotein</keyword>
<name>K2RAA7_MACPH</name>
<dbReference type="GO" id="GO:0071949">
    <property type="term" value="F:FAD binding"/>
    <property type="evidence" value="ECO:0007669"/>
    <property type="project" value="InterPro"/>
</dbReference>
<dbReference type="PANTHER" id="PTHR47356:SF2">
    <property type="entry name" value="FAD-BINDING DOMAIN-CONTAINING PROTEIN-RELATED"/>
    <property type="match status" value="1"/>
</dbReference>
<dbReference type="Gene3D" id="3.50.50.60">
    <property type="entry name" value="FAD/NAD(P)-binding domain"/>
    <property type="match status" value="2"/>
</dbReference>
<evidence type="ECO:0000313" key="6">
    <source>
        <dbReference type="EMBL" id="EKG11408.1"/>
    </source>
</evidence>
<evidence type="ECO:0000256" key="4">
    <source>
        <dbReference type="ARBA" id="ARBA00023002"/>
    </source>
</evidence>
<dbReference type="eggNOG" id="KOG2614">
    <property type="taxonomic scope" value="Eukaryota"/>
</dbReference>
<reference evidence="6 7" key="1">
    <citation type="journal article" date="2012" name="BMC Genomics">
        <title>Tools to kill: Genome of one of the most destructive plant pathogenic fungi Macrophomina phaseolina.</title>
        <authorList>
            <person name="Islam M.S."/>
            <person name="Haque M.S."/>
            <person name="Islam M.M."/>
            <person name="Emdad E.M."/>
            <person name="Halim A."/>
            <person name="Hossen Q.M.M."/>
            <person name="Hossain M.Z."/>
            <person name="Ahmed B."/>
            <person name="Rahim S."/>
            <person name="Rahman M.S."/>
            <person name="Alam M.M."/>
            <person name="Hou S."/>
            <person name="Wan X."/>
            <person name="Saito J.A."/>
            <person name="Alam M."/>
        </authorList>
    </citation>
    <scope>NUCLEOTIDE SEQUENCE [LARGE SCALE GENOMIC DNA]</scope>
    <source>
        <strain evidence="6 7">MS6</strain>
    </source>
</reference>
<dbReference type="InParanoid" id="K2RAA7"/>
<dbReference type="EMBL" id="AHHD01000469">
    <property type="protein sequence ID" value="EKG11408.1"/>
    <property type="molecule type" value="Genomic_DNA"/>
</dbReference>
<evidence type="ECO:0000313" key="7">
    <source>
        <dbReference type="Proteomes" id="UP000007129"/>
    </source>
</evidence>
<dbReference type="VEuPathDB" id="FungiDB:MPH_11423"/>
<dbReference type="OrthoDB" id="2431938at2759"/>
<evidence type="ECO:0000256" key="3">
    <source>
        <dbReference type="ARBA" id="ARBA00022827"/>
    </source>
</evidence>
<dbReference type="Proteomes" id="UP000007129">
    <property type="component" value="Unassembled WGS sequence"/>
</dbReference>
<evidence type="ECO:0000259" key="5">
    <source>
        <dbReference type="Pfam" id="PF01494"/>
    </source>
</evidence>
<dbReference type="Pfam" id="PF01494">
    <property type="entry name" value="FAD_binding_3"/>
    <property type="match status" value="1"/>
</dbReference>
<dbReference type="InterPro" id="IPR050562">
    <property type="entry name" value="FAD_mOase_fung"/>
</dbReference>
<keyword evidence="3" id="KW-0274">FAD</keyword>
<dbReference type="InterPro" id="IPR002938">
    <property type="entry name" value="FAD-bd"/>
</dbReference>
<organism evidence="6 7">
    <name type="scientific">Macrophomina phaseolina (strain MS6)</name>
    <name type="common">Charcoal rot fungus</name>
    <dbReference type="NCBI Taxonomy" id="1126212"/>
    <lineage>
        <taxon>Eukaryota</taxon>
        <taxon>Fungi</taxon>
        <taxon>Dikarya</taxon>
        <taxon>Ascomycota</taxon>
        <taxon>Pezizomycotina</taxon>
        <taxon>Dothideomycetes</taxon>
        <taxon>Dothideomycetes incertae sedis</taxon>
        <taxon>Botryosphaeriales</taxon>
        <taxon>Botryosphaeriaceae</taxon>
        <taxon>Macrophomina</taxon>
    </lineage>
</organism>
<dbReference type="STRING" id="1126212.K2RAA7"/>
<evidence type="ECO:0000256" key="2">
    <source>
        <dbReference type="ARBA" id="ARBA00022630"/>
    </source>
</evidence>
<comment type="caution">
    <text evidence="6">The sequence shown here is derived from an EMBL/GenBank/DDBJ whole genome shotgun (WGS) entry which is preliminary data.</text>
</comment>
<proteinExistence type="inferred from homology"/>
<keyword evidence="4" id="KW-0560">Oxidoreductase</keyword>
<gene>
    <name evidence="6" type="ORF">MPH_11423</name>
</gene>
<accession>K2RAA7</accession>
<evidence type="ECO:0000256" key="1">
    <source>
        <dbReference type="ARBA" id="ARBA00007992"/>
    </source>
</evidence>
<comment type="similarity">
    <text evidence="1">Belongs to the paxM FAD-dependent monooxygenase family.</text>
</comment>
<sequence>MSIIFLAAMVSENHVSVAIIGGGVAGLTLANIPEQSGISFILWKAHDRISPPAGASVGLMPNGMRILDQIGIHDALEEYIVPHDFWEHRDADGSLSSDKGRLRLRHLHLGPPAPARPKLHDLPTDASLVLFVGMNGTIFWFIMEDLKKTITYGQTPRYSDADIDAAFAKVASARIAADVTFADVFSKRCAAVMTALQEGVAARWFAGRMALMGDAAHKMVRHAAMGATQAMESAACFANRLFELRAKLDGGDGADSGDLPPLIAPDMVQQCLEEYTERRRARVTEIVQAAGTSCGAQLKKGDAAREYIDALPRLRNEVLLEKSLDSLLKAEKIDGWAEDSDHVHHYSLPTQRGGGTALANL</sequence>
<dbReference type="HOGENOM" id="CLU_009665_12_1_1"/>